<evidence type="ECO:0000256" key="7">
    <source>
        <dbReference type="ARBA" id="ARBA00029722"/>
    </source>
</evidence>
<dbReference type="GO" id="GO:0005975">
    <property type="term" value="P:carbohydrate metabolic process"/>
    <property type="evidence" value="ECO:0007669"/>
    <property type="project" value="InterPro"/>
</dbReference>
<dbReference type="PROSITE" id="PS01034">
    <property type="entry name" value="GH16_1"/>
    <property type="match status" value="1"/>
</dbReference>
<name>D2KFK4_9FIRM</name>
<dbReference type="Pfam" id="PF00722">
    <property type="entry name" value="Glyco_hydro_16"/>
    <property type="match status" value="1"/>
</dbReference>
<keyword evidence="5" id="KW-0378">Hydrolase</keyword>
<dbReference type="CAZy" id="GH16">
    <property type="family name" value="Glycoside Hydrolase Family 16"/>
</dbReference>
<keyword evidence="6" id="KW-0326">Glycosidase</keyword>
<comment type="catalytic activity">
    <reaction evidence="1">
        <text>Hydrolysis of (1-&gt;4)-beta-D-glucosidic linkages in beta-D-glucans containing (1-&gt;3)- and (1-&gt;4)-bonds.</text>
        <dbReference type="EC" id="3.2.1.73"/>
    </reaction>
</comment>
<dbReference type="AlphaFoldDB" id="D2KFK4"/>
<feature type="domain" description="GH16" evidence="11">
    <location>
        <begin position="49"/>
        <end position="264"/>
    </location>
</feature>
<dbReference type="PRINTS" id="PR00737">
    <property type="entry name" value="GLHYDRLASE16"/>
</dbReference>
<dbReference type="NCBIfam" id="NF047856">
    <property type="entry name" value="BGlucanaseBglS"/>
    <property type="match status" value="1"/>
</dbReference>
<evidence type="ECO:0000256" key="3">
    <source>
        <dbReference type="ARBA" id="ARBA00012690"/>
    </source>
</evidence>
<evidence type="ECO:0000256" key="5">
    <source>
        <dbReference type="ARBA" id="ARBA00022801"/>
    </source>
</evidence>
<dbReference type="EC" id="3.2.1.73" evidence="3"/>
<dbReference type="InterPro" id="IPR044791">
    <property type="entry name" value="Beta-glucanase/XTH"/>
</dbReference>
<dbReference type="GO" id="GO:0042972">
    <property type="term" value="F:licheninase activity"/>
    <property type="evidence" value="ECO:0007669"/>
    <property type="project" value="UniProtKB-EC"/>
</dbReference>
<evidence type="ECO:0000256" key="2">
    <source>
        <dbReference type="ARBA" id="ARBA00006865"/>
    </source>
</evidence>
<proteinExistence type="inferred from homology"/>
<evidence type="ECO:0000313" key="12">
    <source>
        <dbReference type="EMBL" id="ACZ98606.1"/>
    </source>
</evidence>
<feature type="active site" description="Proton donor" evidence="10">
    <location>
        <position position="156"/>
    </location>
</feature>
<evidence type="ECO:0000259" key="11">
    <source>
        <dbReference type="PROSITE" id="PS51762"/>
    </source>
</evidence>
<dbReference type="InterPro" id="IPR008264">
    <property type="entry name" value="Beta_glucanase"/>
</dbReference>
<dbReference type="EMBL" id="GU211282">
    <property type="protein sequence ID" value="ACZ98606.1"/>
    <property type="molecule type" value="Genomic_DNA"/>
</dbReference>
<accession>D2KFK4</accession>
<evidence type="ECO:0000256" key="8">
    <source>
        <dbReference type="ARBA" id="ARBA00029771"/>
    </source>
</evidence>
<dbReference type="SUPFAM" id="SSF49899">
    <property type="entry name" value="Concanavalin A-like lectins/glucanases"/>
    <property type="match status" value="1"/>
</dbReference>
<dbReference type="InterPro" id="IPR008263">
    <property type="entry name" value="GH16_AS"/>
</dbReference>
<evidence type="ECO:0000256" key="10">
    <source>
        <dbReference type="PIRSR" id="PIRSR608264-1"/>
    </source>
</evidence>
<dbReference type="PANTHER" id="PTHR31062">
    <property type="entry name" value="XYLOGLUCAN ENDOTRANSGLUCOSYLASE/HYDROLASE PROTEIN 8-RELATED"/>
    <property type="match status" value="1"/>
</dbReference>
<dbReference type="InterPro" id="IPR000757">
    <property type="entry name" value="Beta-glucanase-like"/>
</dbReference>
<dbReference type="PROSITE" id="PS51257">
    <property type="entry name" value="PROKAR_LIPOPROTEIN"/>
    <property type="match status" value="1"/>
</dbReference>
<evidence type="ECO:0000256" key="6">
    <source>
        <dbReference type="ARBA" id="ARBA00023295"/>
    </source>
</evidence>
<evidence type="ECO:0000256" key="4">
    <source>
        <dbReference type="ARBA" id="ARBA00014569"/>
    </source>
</evidence>
<organism evidence="12">
    <name type="scientific">Cellulosilyticum ruminicola</name>
    <dbReference type="NCBI Taxonomy" id="425254"/>
    <lineage>
        <taxon>Bacteria</taxon>
        <taxon>Bacillati</taxon>
        <taxon>Bacillota</taxon>
        <taxon>Clostridia</taxon>
        <taxon>Lachnospirales</taxon>
        <taxon>Cellulosilyticaceae</taxon>
        <taxon>Cellulosilyticum</taxon>
    </lineage>
</organism>
<dbReference type="CDD" id="cd02175">
    <property type="entry name" value="GH16_lichenase"/>
    <property type="match status" value="1"/>
</dbReference>
<feature type="non-terminal residue" evidence="12">
    <location>
        <position position="264"/>
    </location>
</feature>
<dbReference type="Gene3D" id="2.60.120.200">
    <property type="match status" value="1"/>
</dbReference>
<evidence type="ECO:0000256" key="1">
    <source>
        <dbReference type="ARBA" id="ARBA00000481"/>
    </source>
</evidence>
<sequence length="264" mass="30221">MKKYGILIGLGFMLVGCQNINSVQETQSVQVDMAISDGDKDIKKLDKVADFENEFEIYDDTLMEKANGWSNGSMFDCTWRESNVQFNNGKMQLSINDDGEGASPKWSGGEYRTRKFFHYGMYEVCMKPIKNIGVVSSFFTYTGPSDNNPWDEIDIEFLGKDTTKVQFNYFTNGVGEHEYLYDLGFDASEGFHEYGFEWQPEAITWYVDGKPVYTATDNIPQTPSKLMMNTWPGTGVDSWLGHFEGSVPLTAEYEWMKIKEYINK</sequence>
<comment type="similarity">
    <text evidence="2">Belongs to the glycosyl hydrolase 16 family.</text>
</comment>
<reference evidence="12" key="1">
    <citation type="journal article" date="2010" name="Appl. Environ. Microbiol.">
        <title>Cellulosilyticum ruminicola, a newly described rumen bacterium that possesses redundant fibrolytic-protein-encoding genes and degrades lignocellulose with multiple carbohydrate- borne fibrolytic enzymes.</title>
        <authorList>
            <person name="Cai S."/>
            <person name="Li J."/>
            <person name="Hu F.Z."/>
            <person name="Zhang K."/>
            <person name="Luo Y."/>
            <person name="Janto B."/>
            <person name="Boissy R."/>
            <person name="Ehrlich G."/>
            <person name="Dong X."/>
        </authorList>
    </citation>
    <scope>NUCLEOTIDE SEQUENCE</scope>
    <source>
        <strain evidence="12">CGMCC 1.5065</strain>
    </source>
</reference>
<feature type="active site" description="Nucleophile" evidence="10">
    <location>
        <position position="152"/>
    </location>
</feature>
<evidence type="ECO:0000256" key="9">
    <source>
        <dbReference type="ARBA" id="ARBA00031665"/>
    </source>
</evidence>
<dbReference type="InterPro" id="IPR013320">
    <property type="entry name" value="ConA-like_dom_sf"/>
</dbReference>
<dbReference type="PROSITE" id="PS51762">
    <property type="entry name" value="GH16_2"/>
    <property type="match status" value="1"/>
</dbReference>
<protein>
    <recommendedName>
        <fullName evidence="4">Beta-glucanase</fullName>
        <ecNumber evidence="3">3.2.1.73</ecNumber>
    </recommendedName>
    <alternativeName>
        <fullName evidence="9">1,3-1,4-beta-D-glucan 4-glucanohydrolase</fullName>
    </alternativeName>
    <alternativeName>
        <fullName evidence="8">Endo-beta-1,3-1,4 glucanase</fullName>
    </alternativeName>
    <alternativeName>
        <fullName evidence="7">Lichenase</fullName>
    </alternativeName>
</protein>